<sequence length="126" mass="14420">MAVWCVLLLLAVVNGAAREAWLVRHFDAETAHVLSTLMLCLWIVAAVWWLAPWLCLRSERQALRTGLAWVALTMAFESLVGHYLLGRPWSAVWEDYDLKDGHIWPLVLIVTAASPWLAWRARRRSS</sequence>
<feature type="transmembrane region" description="Helical" evidence="1">
    <location>
        <begin position="33"/>
        <end position="55"/>
    </location>
</feature>
<evidence type="ECO:0000313" key="3">
    <source>
        <dbReference type="Proteomes" id="UP000516057"/>
    </source>
</evidence>
<keyword evidence="1" id="KW-0812">Transmembrane</keyword>
<gene>
    <name evidence="2" type="ORF">H9L24_06270</name>
</gene>
<dbReference type="Proteomes" id="UP000516057">
    <property type="component" value="Chromosome"/>
</dbReference>
<dbReference type="EMBL" id="CP060790">
    <property type="protein sequence ID" value="QNP61290.1"/>
    <property type="molecule type" value="Genomic_DNA"/>
</dbReference>
<evidence type="ECO:0000256" key="1">
    <source>
        <dbReference type="SAM" id="Phobius"/>
    </source>
</evidence>
<keyword evidence="3" id="KW-1185">Reference proteome</keyword>
<name>A0A7H0HL74_9BURK</name>
<dbReference type="AlphaFoldDB" id="A0A7H0HL74"/>
<keyword evidence="1" id="KW-1133">Transmembrane helix</keyword>
<dbReference type="KEGG" id="amon:H9L24_06270"/>
<organism evidence="2 3">
    <name type="scientific">Paenacidovorax monticola</name>
    <dbReference type="NCBI Taxonomy" id="1926868"/>
    <lineage>
        <taxon>Bacteria</taxon>
        <taxon>Pseudomonadati</taxon>
        <taxon>Pseudomonadota</taxon>
        <taxon>Betaproteobacteria</taxon>
        <taxon>Burkholderiales</taxon>
        <taxon>Comamonadaceae</taxon>
        <taxon>Paenacidovorax</taxon>
    </lineage>
</organism>
<accession>A0A7H0HL74</accession>
<feature type="transmembrane region" description="Helical" evidence="1">
    <location>
        <begin position="101"/>
        <end position="119"/>
    </location>
</feature>
<feature type="transmembrane region" description="Helical" evidence="1">
    <location>
        <begin position="67"/>
        <end position="85"/>
    </location>
</feature>
<evidence type="ECO:0000313" key="2">
    <source>
        <dbReference type="EMBL" id="QNP61290.1"/>
    </source>
</evidence>
<reference evidence="2 3" key="1">
    <citation type="submission" date="2020-08" db="EMBL/GenBank/DDBJ databases">
        <title>Genome sequence of Acidovorax monticola KACC 19171T.</title>
        <authorList>
            <person name="Hyun D.-W."/>
            <person name="Bae J.-W."/>
        </authorList>
    </citation>
    <scope>NUCLEOTIDE SEQUENCE [LARGE SCALE GENOMIC DNA]</scope>
    <source>
        <strain evidence="2 3">KACC 19171</strain>
    </source>
</reference>
<protein>
    <submittedName>
        <fullName evidence="2">Uncharacterized protein</fullName>
    </submittedName>
</protein>
<proteinExistence type="predicted"/>
<keyword evidence="1" id="KW-0472">Membrane</keyword>